<reference evidence="1" key="1">
    <citation type="submission" date="2014-09" db="EMBL/GenBank/DDBJ databases">
        <authorList>
            <person name="Magalhaes I.L.F."/>
            <person name="Oliveira U."/>
            <person name="Santos F.R."/>
            <person name="Vidigal T.H.D.A."/>
            <person name="Brescovit A.D."/>
            <person name="Santos A.J."/>
        </authorList>
    </citation>
    <scope>NUCLEOTIDE SEQUENCE</scope>
    <source>
        <tissue evidence="1">Shoot tissue taken approximately 20 cm above the soil surface</tissue>
    </source>
</reference>
<proteinExistence type="predicted"/>
<evidence type="ECO:0000313" key="1">
    <source>
        <dbReference type="EMBL" id="JAE26764.1"/>
    </source>
</evidence>
<dbReference type="EMBL" id="GBRH01171132">
    <property type="protein sequence ID" value="JAE26764.1"/>
    <property type="molecule type" value="Transcribed_RNA"/>
</dbReference>
<organism evidence="1">
    <name type="scientific">Arundo donax</name>
    <name type="common">Giant reed</name>
    <name type="synonym">Donax arundinaceus</name>
    <dbReference type="NCBI Taxonomy" id="35708"/>
    <lineage>
        <taxon>Eukaryota</taxon>
        <taxon>Viridiplantae</taxon>
        <taxon>Streptophyta</taxon>
        <taxon>Embryophyta</taxon>
        <taxon>Tracheophyta</taxon>
        <taxon>Spermatophyta</taxon>
        <taxon>Magnoliopsida</taxon>
        <taxon>Liliopsida</taxon>
        <taxon>Poales</taxon>
        <taxon>Poaceae</taxon>
        <taxon>PACMAD clade</taxon>
        <taxon>Arundinoideae</taxon>
        <taxon>Arundineae</taxon>
        <taxon>Arundo</taxon>
    </lineage>
</organism>
<name>A0A0A9GTA4_ARUDO</name>
<dbReference type="AlphaFoldDB" id="A0A0A9GTA4"/>
<reference evidence="1" key="2">
    <citation type="journal article" date="2015" name="Data Brief">
        <title>Shoot transcriptome of the giant reed, Arundo donax.</title>
        <authorList>
            <person name="Barrero R.A."/>
            <person name="Guerrero F.D."/>
            <person name="Moolhuijzen P."/>
            <person name="Goolsby J.A."/>
            <person name="Tidwell J."/>
            <person name="Bellgard S.E."/>
            <person name="Bellgard M.I."/>
        </authorList>
    </citation>
    <scope>NUCLEOTIDE SEQUENCE</scope>
    <source>
        <tissue evidence="1">Shoot tissue taken approximately 20 cm above the soil surface</tissue>
    </source>
</reference>
<sequence>MHVHYITTKKSEVFCSLANLSSGVINISR</sequence>
<accession>A0A0A9GTA4</accession>
<protein>
    <submittedName>
        <fullName evidence="1">Uncharacterized protein</fullName>
    </submittedName>
</protein>